<protein>
    <submittedName>
        <fullName evidence="2">Uncharacterized protein</fullName>
    </submittedName>
</protein>
<reference evidence="2 3" key="1">
    <citation type="journal article" date="2024" name="Nat. Commun.">
        <title>Phylogenomics reveals the evolutionary origins of lichenization in chlorophyte algae.</title>
        <authorList>
            <person name="Puginier C."/>
            <person name="Libourel C."/>
            <person name="Otte J."/>
            <person name="Skaloud P."/>
            <person name="Haon M."/>
            <person name="Grisel S."/>
            <person name="Petersen M."/>
            <person name="Berrin J.G."/>
            <person name="Delaux P.M."/>
            <person name="Dal Grande F."/>
            <person name="Keller J."/>
        </authorList>
    </citation>
    <scope>NUCLEOTIDE SEQUENCE [LARGE SCALE GENOMIC DNA]</scope>
    <source>
        <strain evidence="2 3">SAG 2523</strain>
    </source>
</reference>
<evidence type="ECO:0000313" key="3">
    <source>
        <dbReference type="Proteomes" id="UP001485043"/>
    </source>
</evidence>
<comment type="caution">
    <text evidence="2">The sequence shown here is derived from an EMBL/GenBank/DDBJ whole genome shotgun (WGS) entry which is preliminary data.</text>
</comment>
<accession>A0AAW1TDT2</accession>
<feature type="region of interest" description="Disordered" evidence="1">
    <location>
        <begin position="117"/>
        <end position="140"/>
    </location>
</feature>
<feature type="compositionally biased region" description="Pro residues" evidence="1">
    <location>
        <begin position="125"/>
        <end position="140"/>
    </location>
</feature>
<evidence type="ECO:0000256" key="1">
    <source>
        <dbReference type="SAM" id="MobiDB-lite"/>
    </source>
</evidence>
<evidence type="ECO:0000313" key="2">
    <source>
        <dbReference type="EMBL" id="KAK9866596.1"/>
    </source>
</evidence>
<name>A0AAW1TDT2_9CHLO</name>
<keyword evidence="3" id="KW-1185">Reference proteome</keyword>
<organism evidence="2 3">
    <name type="scientific">Apatococcus fuscideae</name>
    <dbReference type="NCBI Taxonomy" id="2026836"/>
    <lineage>
        <taxon>Eukaryota</taxon>
        <taxon>Viridiplantae</taxon>
        <taxon>Chlorophyta</taxon>
        <taxon>core chlorophytes</taxon>
        <taxon>Trebouxiophyceae</taxon>
        <taxon>Chlorellales</taxon>
        <taxon>Chlorellaceae</taxon>
        <taxon>Apatococcus</taxon>
    </lineage>
</organism>
<dbReference type="Proteomes" id="UP001485043">
    <property type="component" value="Unassembled WGS sequence"/>
</dbReference>
<proteinExistence type="predicted"/>
<dbReference type="EMBL" id="JALJOV010000149">
    <property type="protein sequence ID" value="KAK9866596.1"/>
    <property type="molecule type" value="Genomic_DNA"/>
</dbReference>
<dbReference type="AlphaFoldDB" id="A0AAW1TDT2"/>
<sequence>MESMRWGVMGHAHQQNPVASVAQRPTSQCPQRRPHSLSDVWFLLCVPKNPSSHQMATSDRKLEWRASVQSQTPLLCGRKKERGVAVARLRRSMGEWGFGARARFDVDRPAAHMDEVARQGKGPPSYCPRPPMGCPPLPSV</sequence>
<gene>
    <name evidence="2" type="ORF">WJX84_011883</name>
</gene>